<evidence type="ECO:0000259" key="6">
    <source>
        <dbReference type="Pfam" id="PF00296"/>
    </source>
</evidence>
<dbReference type="Pfam" id="PF00296">
    <property type="entry name" value="Bac_luciferase"/>
    <property type="match status" value="1"/>
</dbReference>
<dbReference type="PANTHER" id="PTHR42847">
    <property type="entry name" value="ALKANESULFONATE MONOOXYGENASE"/>
    <property type="match status" value="1"/>
</dbReference>
<dbReference type="InterPro" id="IPR011251">
    <property type="entry name" value="Luciferase-like_dom"/>
</dbReference>
<keyword evidence="8" id="KW-1185">Reference proteome</keyword>
<keyword evidence="4" id="KW-0503">Monooxygenase</keyword>
<dbReference type="Gene3D" id="3.20.20.30">
    <property type="entry name" value="Luciferase-like domain"/>
    <property type="match status" value="1"/>
</dbReference>
<protein>
    <submittedName>
        <fullName evidence="7">LLM class flavin-dependent oxidoreductase</fullName>
    </submittedName>
</protein>
<dbReference type="GO" id="GO:0016705">
    <property type="term" value="F:oxidoreductase activity, acting on paired donors, with incorporation or reduction of molecular oxygen"/>
    <property type="evidence" value="ECO:0007669"/>
    <property type="project" value="InterPro"/>
</dbReference>
<keyword evidence="2" id="KW-0288">FMN</keyword>
<dbReference type="Proteomes" id="UP000433493">
    <property type="component" value="Unassembled WGS sequence"/>
</dbReference>
<evidence type="ECO:0000256" key="4">
    <source>
        <dbReference type="ARBA" id="ARBA00023033"/>
    </source>
</evidence>
<dbReference type="EMBL" id="WBKB01000003">
    <property type="protein sequence ID" value="KAB1643541.1"/>
    <property type="molecule type" value="Genomic_DNA"/>
</dbReference>
<gene>
    <name evidence="7" type="ORF">F8O05_06555</name>
</gene>
<evidence type="ECO:0000256" key="2">
    <source>
        <dbReference type="ARBA" id="ARBA00022643"/>
    </source>
</evidence>
<evidence type="ECO:0000313" key="7">
    <source>
        <dbReference type="EMBL" id="KAB1643541.1"/>
    </source>
</evidence>
<sequence length="400" mass="43559">MLAPVTKALWPSTIQPFSLRRTVVASLPPRANDPRRGSSRAALRSTGRVADSRRTCSYTRIELDRAIHSAQLLESSAFEKTIVVNASFALDPFVLGATIAQHTSTLQTIIALRPTTIEPIAAAKAYATIDQIAGGRTQAHLIAGRDQDTAREGDLSSKDARYRRMGEFIEVMRRAWTAEENFDHEGEFYRLCDYSPRVKAASGDAIPVSVGGSSEAAYRIGVEHADTFGLFAEPFADIQEQLTRLDALATSVGRTEPLDLMLDVRLIIAPTDDLAWEKAHRILNVTVAHRAGGRSGGAVEKSADVSDAAASQRILRIGEREELHDRVLWTRLAQATGAFGSSAVLVGSYERVAQALAQYYRMGFTTLSLRGYEGITDVVEQGQYLLPRVRELTAGASASV</sequence>
<accession>A0A7J5BCJ5</accession>
<keyword evidence="1" id="KW-0285">Flavoprotein</keyword>
<evidence type="ECO:0000256" key="1">
    <source>
        <dbReference type="ARBA" id="ARBA00022630"/>
    </source>
</evidence>
<name>A0A7J5BCJ5_9MICO</name>
<dbReference type="GO" id="GO:0004497">
    <property type="term" value="F:monooxygenase activity"/>
    <property type="evidence" value="ECO:0007669"/>
    <property type="project" value="UniProtKB-KW"/>
</dbReference>
<proteinExistence type="predicted"/>
<dbReference type="InterPro" id="IPR050172">
    <property type="entry name" value="SsuD_RutA_monooxygenase"/>
</dbReference>
<organism evidence="7 8">
    <name type="scientific">Gulosibacter chungangensis</name>
    <dbReference type="NCBI Taxonomy" id="979746"/>
    <lineage>
        <taxon>Bacteria</taxon>
        <taxon>Bacillati</taxon>
        <taxon>Actinomycetota</taxon>
        <taxon>Actinomycetes</taxon>
        <taxon>Micrococcales</taxon>
        <taxon>Microbacteriaceae</taxon>
        <taxon>Gulosibacter</taxon>
    </lineage>
</organism>
<evidence type="ECO:0000256" key="5">
    <source>
        <dbReference type="SAM" id="MobiDB-lite"/>
    </source>
</evidence>
<evidence type="ECO:0000256" key="3">
    <source>
        <dbReference type="ARBA" id="ARBA00023002"/>
    </source>
</evidence>
<dbReference type="PANTHER" id="PTHR42847:SF4">
    <property type="entry name" value="ALKANESULFONATE MONOOXYGENASE-RELATED"/>
    <property type="match status" value="1"/>
</dbReference>
<reference evidence="7 8" key="1">
    <citation type="submission" date="2019-09" db="EMBL/GenBank/DDBJ databases">
        <title>Phylogeny of genus Pseudoclavibacter and closely related genus.</title>
        <authorList>
            <person name="Li Y."/>
        </authorList>
    </citation>
    <scope>NUCLEOTIDE SEQUENCE [LARGE SCALE GENOMIC DNA]</scope>
    <source>
        <strain evidence="7 8">KCTC 13959</strain>
    </source>
</reference>
<keyword evidence="3" id="KW-0560">Oxidoreductase</keyword>
<dbReference type="InterPro" id="IPR036661">
    <property type="entry name" value="Luciferase-like_sf"/>
</dbReference>
<dbReference type="OrthoDB" id="9814695at2"/>
<feature type="domain" description="Luciferase-like" evidence="6">
    <location>
        <begin position="61"/>
        <end position="365"/>
    </location>
</feature>
<evidence type="ECO:0000313" key="8">
    <source>
        <dbReference type="Proteomes" id="UP000433493"/>
    </source>
</evidence>
<dbReference type="SUPFAM" id="SSF51679">
    <property type="entry name" value="Bacterial luciferase-like"/>
    <property type="match status" value="1"/>
</dbReference>
<comment type="caution">
    <text evidence="7">The sequence shown here is derived from an EMBL/GenBank/DDBJ whole genome shotgun (WGS) entry which is preliminary data.</text>
</comment>
<feature type="region of interest" description="Disordered" evidence="5">
    <location>
        <begin position="28"/>
        <end position="48"/>
    </location>
</feature>
<dbReference type="AlphaFoldDB" id="A0A7J5BCJ5"/>